<dbReference type="GO" id="GO:0005506">
    <property type="term" value="F:iron ion binding"/>
    <property type="evidence" value="ECO:0007669"/>
    <property type="project" value="InterPro"/>
</dbReference>
<dbReference type="Gene3D" id="1.10.630.10">
    <property type="entry name" value="Cytochrome P450"/>
    <property type="match status" value="1"/>
</dbReference>
<dbReference type="GeneTree" id="ENSGT00950000182958"/>
<evidence type="ECO:0000256" key="14">
    <source>
        <dbReference type="SAM" id="Phobius"/>
    </source>
</evidence>
<organism evidence="15">
    <name type="scientific">Balaenoptera musculus</name>
    <name type="common">Blue whale</name>
    <dbReference type="NCBI Taxonomy" id="9771"/>
    <lineage>
        <taxon>Eukaryota</taxon>
        <taxon>Metazoa</taxon>
        <taxon>Chordata</taxon>
        <taxon>Craniata</taxon>
        <taxon>Vertebrata</taxon>
        <taxon>Euteleostomi</taxon>
        <taxon>Mammalia</taxon>
        <taxon>Eutheria</taxon>
        <taxon>Laurasiatheria</taxon>
        <taxon>Artiodactyla</taxon>
        <taxon>Whippomorpha</taxon>
        <taxon>Cetacea</taxon>
        <taxon>Mysticeti</taxon>
        <taxon>Balaenopteridae</taxon>
        <taxon>Balaenoptera</taxon>
    </lineage>
</organism>
<dbReference type="GO" id="GO:0070989">
    <property type="term" value="P:oxidative demethylation"/>
    <property type="evidence" value="ECO:0007669"/>
    <property type="project" value="TreeGrafter"/>
</dbReference>
<evidence type="ECO:0000256" key="7">
    <source>
        <dbReference type="ARBA" id="ARBA00022723"/>
    </source>
</evidence>
<evidence type="ECO:0000256" key="4">
    <source>
        <dbReference type="ARBA" id="ARBA00010617"/>
    </source>
</evidence>
<keyword evidence="8" id="KW-0256">Endoplasmic reticulum</keyword>
<keyword evidence="14" id="KW-0812">Transmembrane</keyword>
<comment type="subcellular location">
    <subcellularLocation>
        <location evidence="3">Endoplasmic reticulum membrane</location>
        <topology evidence="3">Peripheral membrane protein</topology>
    </subcellularLocation>
    <subcellularLocation>
        <location evidence="2">Microsome membrane</location>
        <topology evidence="2">Peripheral membrane protein</topology>
    </subcellularLocation>
</comment>
<evidence type="ECO:0000256" key="8">
    <source>
        <dbReference type="ARBA" id="ARBA00022824"/>
    </source>
</evidence>
<evidence type="ECO:0000256" key="5">
    <source>
        <dbReference type="ARBA" id="ARBA00012109"/>
    </source>
</evidence>
<feature type="transmembrane region" description="Helical" evidence="14">
    <location>
        <begin position="12"/>
        <end position="28"/>
    </location>
</feature>
<keyword evidence="14" id="KW-1133">Transmembrane helix</keyword>
<evidence type="ECO:0000256" key="12">
    <source>
        <dbReference type="ARBA" id="ARBA00023033"/>
    </source>
</evidence>
<dbReference type="PANTHER" id="PTHR24302:SF38">
    <property type="entry name" value="CYTOCHROME P450 3A5"/>
    <property type="match status" value="1"/>
</dbReference>
<evidence type="ECO:0000256" key="9">
    <source>
        <dbReference type="ARBA" id="ARBA00022848"/>
    </source>
</evidence>
<evidence type="ECO:0000313" key="15">
    <source>
        <dbReference type="Ensembl" id="ENSBMSP00010006550.1"/>
    </source>
</evidence>
<dbReference type="GO" id="GO:0008202">
    <property type="term" value="P:steroid metabolic process"/>
    <property type="evidence" value="ECO:0007669"/>
    <property type="project" value="TreeGrafter"/>
</dbReference>
<dbReference type="GO" id="GO:0050649">
    <property type="term" value="F:testosterone 6-beta-hydroxylase activity"/>
    <property type="evidence" value="ECO:0007669"/>
    <property type="project" value="TreeGrafter"/>
</dbReference>
<evidence type="ECO:0000256" key="6">
    <source>
        <dbReference type="ARBA" id="ARBA00022617"/>
    </source>
</evidence>
<dbReference type="Ensembl" id="ENSBMST00010007333.1">
    <property type="protein sequence ID" value="ENSBMSP00010006550.1"/>
    <property type="gene ID" value="ENSBMSG00010004918.1"/>
</dbReference>
<name>A0A8C0CL14_BALMU</name>
<dbReference type="GO" id="GO:0016712">
    <property type="term" value="F:oxidoreductase activity, acting on paired donors, with incorporation or reduction of molecular oxygen, reduced flavin or flavoprotein as one donor, and incorporation of one atom of oxygen"/>
    <property type="evidence" value="ECO:0007669"/>
    <property type="project" value="UniProtKB-EC"/>
</dbReference>
<evidence type="ECO:0000256" key="2">
    <source>
        <dbReference type="ARBA" id="ARBA00004174"/>
    </source>
</evidence>
<comment type="similarity">
    <text evidence="4">Belongs to the cytochrome P450 family.</text>
</comment>
<evidence type="ECO:0000256" key="3">
    <source>
        <dbReference type="ARBA" id="ARBA00004406"/>
    </source>
</evidence>
<dbReference type="InterPro" id="IPR036396">
    <property type="entry name" value="Cyt_P450_sf"/>
</dbReference>
<evidence type="ECO:0000256" key="10">
    <source>
        <dbReference type="ARBA" id="ARBA00023002"/>
    </source>
</evidence>
<accession>A0A8C0CL14</accession>
<dbReference type="InterPro" id="IPR050705">
    <property type="entry name" value="Cytochrome_P450_3A"/>
</dbReference>
<evidence type="ECO:0000256" key="11">
    <source>
        <dbReference type="ARBA" id="ARBA00023004"/>
    </source>
</evidence>
<dbReference type="GO" id="GO:0005789">
    <property type="term" value="C:endoplasmic reticulum membrane"/>
    <property type="evidence" value="ECO:0007669"/>
    <property type="project" value="UniProtKB-SubCell"/>
</dbReference>
<dbReference type="AlphaFoldDB" id="A0A8C0CL14"/>
<keyword evidence="11" id="KW-0408">Iron</keyword>
<dbReference type="SUPFAM" id="SSF48264">
    <property type="entry name" value="Cytochrome P450"/>
    <property type="match status" value="1"/>
</dbReference>
<proteinExistence type="inferred from homology"/>
<protein>
    <recommendedName>
        <fullName evidence="5">unspecific monooxygenase</fullName>
        <ecNumber evidence="5">1.14.14.1</ecNumber>
    </recommendedName>
</protein>
<evidence type="ECO:0000256" key="13">
    <source>
        <dbReference type="ARBA" id="ARBA00023136"/>
    </source>
</evidence>
<sequence>MDQIPSFSTETWVLLATSLVLLYLLGTYSHGSFKKLRIPGPTPLPYFGNILAHHKGIWDFNNKRFKKYGKMWGVYDGR</sequence>
<keyword evidence="13 14" id="KW-0472">Membrane</keyword>
<keyword evidence="12" id="KW-0503">Monooxygenase</keyword>
<evidence type="ECO:0000256" key="1">
    <source>
        <dbReference type="ARBA" id="ARBA00001971"/>
    </source>
</evidence>
<keyword evidence="9" id="KW-0492">Microsome</keyword>
<keyword evidence="7" id="KW-0479">Metal-binding</keyword>
<dbReference type="PANTHER" id="PTHR24302">
    <property type="entry name" value="CYTOCHROME P450 FAMILY 3"/>
    <property type="match status" value="1"/>
</dbReference>
<dbReference type="OMA" id="TGDCENA"/>
<dbReference type="EC" id="1.14.14.1" evidence="5"/>
<keyword evidence="10" id="KW-0560">Oxidoreductase</keyword>
<dbReference type="GO" id="GO:0020037">
    <property type="term" value="F:heme binding"/>
    <property type="evidence" value="ECO:0007669"/>
    <property type="project" value="InterPro"/>
</dbReference>
<comment type="cofactor">
    <cofactor evidence="1">
        <name>heme</name>
        <dbReference type="ChEBI" id="CHEBI:30413"/>
    </cofactor>
</comment>
<reference evidence="15" key="1">
    <citation type="submission" date="2023-09" db="UniProtKB">
        <authorList>
            <consortium name="Ensembl"/>
        </authorList>
    </citation>
    <scope>IDENTIFICATION</scope>
</reference>
<keyword evidence="6" id="KW-0349">Heme</keyword>